<evidence type="ECO:0000313" key="2">
    <source>
        <dbReference type="EMBL" id="ETS77854.1"/>
    </source>
</evidence>
<keyword evidence="1" id="KW-0812">Transmembrane</keyword>
<evidence type="ECO:0000313" key="3">
    <source>
        <dbReference type="Proteomes" id="UP000030651"/>
    </source>
</evidence>
<organism evidence="2 3">
    <name type="scientific">Pestalotiopsis fici (strain W106-1 / CGMCC3.15140)</name>
    <dbReference type="NCBI Taxonomy" id="1229662"/>
    <lineage>
        <taxon>Eukaryota</taxon>
        <taxon>Fungi</taxon>
        <taxon>Dikarya</taxon>
        <taxon>Ascomycota</taxon>
        <taxon>Pezizomycotina</taxon>
        <taxon>Sordariomycetes</taxon>
        <taxon>Xylariomycetidae</taxon>
        <taxon>Amphisphaeriales</taxon>
        <taxon>Sporocadaceae</taxon>
        <taxon>Pestalotiopsis</taxon>
    </lineage>
</organism>
<evidence type="ECO:0000256" key="1">
    <source>
        <dbReference type="SAM" id="Phobius"/>
    </source>
</evidence>
<dbReference type="PANTHER" id="PTHR12265:SF14">
    <property type="entry name" value="INDOLE-DITERPENE BIOSYNTHESIS PROTEIN PAXU"/>
    <property type="match status" value="1"/>
</dbReference>
<dbReference type="InterPro" id="IPR008547">
    <property type="entry name" value="DUF829_TMEM53"/>
</dbReference>
<dbReference type="SUPFAM" id="SSF53474">
    <property type="entry name" value="alpha/beta-Hydrolases"/>
    <property type="match status" value="1"/>
</dbReference>
<dbReference type="InParanoid" id="W3WVL1"/>
<dbReference type="Pfam" id="PF05705">
    <property type="entry name" value="DUF829"/>
    <property type="match status" value="1"/>
</dbReference>
<name>W3WVL1_PESFW</name>
<proteinExistence type="predicted"/>
<dbReference type="GeneID" id="19274929"/>
<feature type="transmembrane region" description="Helical" evidence="1">
    <location>
        <begin position="55"/>
        <end position="79"/>
    </location>
</feature>
<dbReference type="Proteomes" id="UP000030651">
    <property type="component" value="Unassembled WGS sequence"/>
</dbReference>
<dbReference type="RefSeq" id="XP_007836688.1">
    <property type="nucleotide sequence ID" value="XM_007838497.1"/>
</dbReference>
<dbReference type="OrthoDB" id="77878at2759"/>
<dbReference type="PANTHER" id="PTHR12265">
    <property type="entry name" value="TRANSMEMBRANE PROTEIN 53"/>
    <property type="match status" value="1"/>
</dbReference>
<keyword evidence="1" id="KW-0472">Membrane</keyword>
<dbReference type="KEGG" id="pfy:PFICI_09916"/>
<sequence length="283" mass="31264">MAESKGLPGFTKLSELVYVRPGTKSDNAATKSTDPTTILIYAWGDALPKHLHKYILGYLLLYPSAQIILIMGPMLRLFYQTPEQRSQRMEVVLGALAGADERVLVHAMSNTGGMNYASTLHAYSSLNPEKALPHVLSIFDSTPGSPLLRSNIGPWSRAMAIGAASWFPGPLVIPQFISALFLLVSHGILWLRGIPSPAVFSCKIINDPEFESVKTPRIHLYGTGDDIIPWEAVEDHAASAKQIGYQVDLERFENSPHVGHMRTDPEKYWSAVKEAWLNAVEKQ</sequence>
<dbReference type="AlphaFoldDB" id="W3WVL1"/>
<protein>
    <submittedName>
        <fullName evidence="2">Uncharacterized protein</fullName>
    </submittedName>
</protein>
<keyword evidence="1" id="KW-1133">Transmembrane helix</keyword>
<gene>
    <name evidence="2" type="ORF">PFICI_09916</name>
</gene>
<accession>W3WVL1</accession>
<dbReference type="HOGENOM" id="CLU_036503_0_0_1"/>
<dbReference type="eggNOG" id="ENOG502SJWV">
    <property type="taxonomic scope" value="Eukaryota"/>
</dbReference>
<dbReference type="OMA" id="GDGMPKH"/>
<dbReference type="EMBL" id="KI912115">
    <property type="protein sequence ID" value="ETS77854.1"/>
    <property type="molecule type" value="Genomic_DNA"/>
</dbReference>
<dbReference type="InterPro" id="IPR029058">
    <property type="entry name" value="AB_hydrolase_fold"/>
</dbReference>
<reference evidence="3" key="1">
    <citation type="journal article" date="2015" name="BMC Genomics">
        <title>Genomic and transcriptomic analysis of the endophytic fungus Pestalotiopsis fici reveals its lifestyle and high potential for synthesis of natural products.</title>
        <authorList>
            <person name="Wang X."/>
            <person name="Zhang X."/>
            <person name="Liu L."/>
            <person name="Xiang M."/>
            <person name="Wang W."/>
            <person name="Sun X."/>
            <person name="Che Y."/>
            <person name="Guo L."/>
            <person name="Liu G."/>
            <person name="Guo L."/>
            <person name="Wang C."/>
            <person name="Yin W.B."/>
            <person name="Stadler M."/>
            <person name="Zhang X."/>
            <person name="Liu X."/>
        </authorList>
    </citation>
    <scope>NUCLEOTIDE SEQUENCE [LARGE SCALE GENOMIC DNA]</scope>
    <source>
        <strain evidence="3">W106-1 / CGMCC3.15140</strain>
    </source>
</reference>
<keyword evidence="3" id="KW-1185">Reference proteome</keyword>